<dbReference type="AlphaFoldDB" id="A0A1E3Q6W9"/>
<accession>A0A1E3Q6W9</accession>
<evidence type="ECO:0000256" key="1">
    <source>
        <dbReference type="SAM" id="Phobius"/>
    </source>
</evidence>
<dbReference type="Proteomes" id="UP000094385">
    <property type="component" value="Unassembled WGS sequence"/>
</dbReference>
<reference evidence="2 3" key="1">
    <citation type="journal article" date="2016" name="Proc. Natl. Acad. Sci. U.S.A.">
        <title>Comparative genomics of biotechnologically important yeasts.</title>
        <authorList>
            <person name="Riley R."/>
            <person name="Haridas S."/>
            <person name="Wolfe K.H."/>
            <person name="Lopes M.R."/>
            <person name="Hittinger C.T."/>
            <person name="Goeker M."/>
            <person name="Salamov A.A."/>
            <person name="Wisecaver J.H."/>
            <person name="Long T.M."/>
            <person name="Calvey C.H."/>
            <person name="Aerts A.L."/>
            <person name="Barry K.W."/>
            <person name="Choi C."/>
            <person name="Clum A."/>
            <person name="Coughlan A.Y."/>
            <person name="Deshpande S."/>
            <person name="Douglass A.P."/>
            <person name="Hanson S.J."/>
            <person name="Klenk H.-P."/>
            <person name="LaButti K.M."/>
            <person name="Lapidus A."/>
            <person name="Lindquist E.A."/>
            <person name="Lipzen A.M."/>
            <person name="Meier-Kolthoff J.P."/>
            <person name="Ohm R.A."/>
            <person name="Otillar R.P."/>
            <person name="Pangilinan J.L."/>
            <person name="Peng Y."/>
            <person name="Rokas A."/>
            <person name="Rosa C.A."/>
            <person name="Scheuner C."/>
            <person name="Sibirny A.A."/>
            <person name="Slot J.C."/>
            <person name="Stielow J.B."/>
            <person name="Sun H."/>
            <person name="Kurtzman C.P."/>
            <person name="Blackwell M."/>
            <person name="Grigoriev I.V."/>
            <person name="Jeffries T.W."/>
        </authorList>
    </citation>
    <scope>NUCLEOTIDE SEQUENCE [LARGE SCALE GENOMIC DNA]</scope>
    <source>
        <strain evidence="2 3">NRRL Y-11557</strain>
    </source>
</reference>
<proteinExistence type="predicted"/>
<keyword evidence="1" id="KW-0472">Membrane</keyword>
<gene>
    <name evidence="2" type="ORF">LIPSTDRAFT_71714</name>
</gene>
<keyword evidence="1" id="KW-1133">Transmembrane helix</keyword>
<evidence type="ECO:0000313" key="3">
    <source>
        <dbReference type="Proteomes" id="UP000094385"/>
    </source>
</evidence>
<sequence length="71" mass="8100">MLAILITHGAVLILIFATFARLAPVLLFWQCILRNRPMVKEYCRQRSHFVKRVDLGLGLTFRVALGMTISV</sequence>
<feature type="transmembrane region" description="Helical" evidence="1">
    <location>
        <begin position="6"/>
        <end position="29"/>
    </location>
</feature>
<keyword evidence="3" id="KW-1185">Reference proteome</keyword>
<evidence type="ECO:0000313" key="2">
    <source>
        <dbReference type="EMBL" id="ODQ73328.1"/>
    </source>
</evidence>
<organism evidence="2 3">
    <name type="scientific">Lipomyces starkeyi NRRL Y-11557</name>
    <dbReference type="NCBI Taxonomy" id="675824"/>
    <lineage>
        <taxon>Eukaryota</taxon>
        <taxon>Fungi</taxon>
        <taxon>Dikarya</taxon>
        <taxon>Ascomycota</taxon>
        <taxon>Saccharomycotina</taxon>
        <taxon>Lipomycetes</taxon>
        <taxon>Lipomycetales</taxon>
        <taxon>Lipomycetaceae</taxon>
        <taxon>Lipomyces</taxon>
    </lineage>
</organism>
<name>A0A1E3Q6W9_LIPST</name>
<keyword evidence="1" id="KW-0812">Transmembrane</keyword>
<dbReference type="EMBL" id="KV454294">
    <property type="protein sequence ID" value="ODQ73328.1"/>
    <property type="molecule type" value="Genomic_DNA"/>
</dbReference>
<protein>
    <submittedName>
        <fullName evidence="2">Uncharacterized protein</fullName>
    </submittedName>
</protein>